<feature type="domain" description="SAM" evidence="6">
    <location>
        <begin position="1334"/>
        <end position="1395"/>
    </location>
</feature>
<dbReference type="Gene3D" id="1.10.150.50">
    <property type="entry name" value="Transcription Factor, Ets-1"/>
    <property type="match status" value="2"/>
</dbReference>
<dbReference type="InterPro" id="IPR036770">
    <property type="entry name" value="Ankyrin_rpt-contain_sf"/>
</dbReference>
<feature type="compositionally biased region" description="Polar residues" evidence="4">
    <location>
        <begin position="551"/>
        <end position="565"/>
    </location>
</feature>
<dbReference type="SMART" id="SM00454">
    <property type="entry name" value="SAM"/>
    <property type="match status" value="2"/>
</dbReference>
<evidence type="ECO:0000256" key="3">
    <source>
        <dbReference type="PROSITE-ProRule" id="PRU00023"/>
    </source>
</evidence>
<evidence type="ECO:0000313" key="7">
    <source>
        <dbReference type="EnsemblMetazoa" id="G5689.1:cds"/>
    </source>
</evidence>
<reference evidence="7" key="1">
    <citation type="submission" date="2022-08" db="UniProtKB">
        <authorList>
            <consortium name="EnsemblMetazoa"/>
        </authorList>
    </citation>
    <scope>IDENTIFICATION</scope>
    <source>
        <strain evidence="7">05x7-T-G4-1.051#20</strain>
    </source>
</reference>
<dbReference type="InterPro" id="IPR033635">
    <property type="entry name" value="ANKS1/Caskin"/>
</dbReference>
<dbReference type="PANTHER" id="PTHR24174:SF1">
    <property type="entry name" value="IP14385P"/>
    <property type="match status" value="1"/>
</dbReference>
<dbReference type="Pfam" id="PF00640">
    <property type="entry name" value="PID"/>
    <property type="match status" value="1"/>
</dbReference>
<dbReference type="InterPro" id="IPR002110">
    <property type="entry name" value="Ankyrin_rpt"/>
</dbReference>
<organism evidence="7 8">
    <name type="scientific">Magallana gigas</name>
    <name type="common">Pacific oyster</name>
    <name type="synonym">Crassostrea gigas</name>
    <dbReference type="NCBI Taxonomy" id="29159"/>
    <lineage>
        <taxon>Eukaryota</taxon>
        <taxon>Metazoa</taxon>
        <taxon>Spiralia</taxon>
        <taxon>Lophotrochozoa</taxon>
        <taxon>Mollusca</taxon>
        <taxon>Bivalvia</taxon>
        <taxon>Autobranchia</taxon>
        <taxon>Pteriomorphia</taxon>
        <taxon>Ostreida</taxon>
        <taxon>Ostreoidea</taxon>
        <taxon>Ostreidae</taxon>
        <taxon>Magallana</taxon>
    </lineage>
</organism>
<dbReference type="GO" id="GO:0005829">
    <property type="term" value="C:cytosol"/>
    <property type="evidence" value="ECO:0007669"/>
    <property type="project" value="TreeGrafter"/>
</dbReference>
<dbReference type="PRINTS" id="PR01415">
    <property type="entry name" value="ANKYRIN"/>
</dbReference>
<protein>
    <recommendedName>
        <fullName evidence="9">Ankyrin repeat and sterile alpha motif domain-containing protein 1B</fullName>
    </recommendedName>
</protein>
<keyword evidence="1" id="KW-0677">Repeat</keyword>
<feature type="compositionally biased region" description="Low complexity" evidence="4">
    <location>
        <begin position="486"/>
        <end position="497"/>
    </location>
</feature>
<feature type="region of interest" description="Disordered" evidence="4">
    <location>
        <begin position="798"/>
        <end position="921"/>
    </location>
</feature>
<feature type="region of interest" description="Disordered" evidence="4">
    <location>
        <begin position="1030"/>
        <end position="1080"/>
    </location>
</feature>
<dbReference type="SUPFAM" id="SSF50729">
    <property type="entry name" value="PH domain-like"/>
    <property type="match status" value="1"/>
</dbReference>
<sequence>MAAIRQFVGIDKDPELIEAAKNGKCDVIEKLLKKSTSGSSLLTNLSSLLKVNINCVDREKDTPLHHAALNGHVGAVEILLRENANVNVVDSRGCNPLHLAAWKGNVEICRILLTSPHSQIQVNIQNCDGETPLHSAAQYGSTPTVKILLDFNADPTIRNLKDESPLDLAARYGRVDVVQCLMDRCPDLVQIPILIHSPLHLAAACGHRQIVEILLDKGFDVNTTTDEGTALHLAALYCKTELVKILLDRGIDCSLKNRDGKTVMEILTEQKNQSSYSEVISLITEHLNRVSQQENQEPSVYDTLVEQPTRPVPTPRLSLSPEPEARGSDTSVGETVSVHYAKIDKSNTDSIPASGSDDDAVFESTPPPVPPRQSTFDDGDISPVHRTIQEVKQERDSMAFQNIQPFQPPFHHQAPANTPVSRPMPTRRNGNSRQTESLYDPPMQLPPKMWRGAASTQNLSLEDTPPSPCETGRQQQGKYFEMSTNSPVSSPKSVRPVKPQRKKKALSPVPKRSNLANKITDTKHESTESKDGSQPVNSQTDHVSAKPAENDVTSCPTKTKGQDATNAPDDPSPYAKTKDHSKEEGDLEPTEYEVMAKVKHPDEEDQVFSKQQSKSHSSDKIDVTDTYQISSHADRWNSLDRQDVIDTYKLAGEITKFREGESLPTPCQSGILDEDEDQSEESSVPGKSGKNKYGELIPEEAAVEYENNNSVVSAFGGEKEKKEVEETSYENNASVAKGKLSVRCSEGFIPTRDSKGFSPVRESKELDTTKMDVAANETEENPYDATLFLQSKPVSKAENIPHAQCKPKGDIPKTEIKPNKGTNTEITKTSHAGSVTNCDKNSNIPSESKEKDVINVEPKSPSKKGELPKKPSIRKLAEKSSPSGEKVPDLPKRPKPPLVPKPVLKQMVSATKRDNCDVPVCDNSGGGVYVTLKGPTPCSVKDGKLERLSNGVSESARTNEQATKPPGSLQFDKTKHKEGIPLTPTGYTQPPTPDFPPPSPHTAILGIEERMAIIDNKRSSKDMETITEDNMMTGSKGKGQGHAADTQNSRAPAGKVMDEPEEPVVLRRSSTRGSSTSLDDIVTDDKLGPFAGLYRGSVIGGPRTLVTQISDNVAHRNSWSSKRKSLPGALAMTLDPMKEESFEKKMATIAMSTHDPRMSRLHGKEDGPDDDEEWAKIADIVSSFGGDIGVYTDLPSFEAEIQMLNRGTPACCEGTHCLIEDIMASFGGGIARESVFMREMEPAFLKKLADSLQQYPGRILSVGEWLEENGLGHYENTLVANGFDHTDFLGGKIMEESDLEAIGITSAEHRKKILDSAKALPQLTPIDPDNLPPSVSEWLSSLHLGDKTETFMNKNFDTMDRVMKLWEVELISVLDITAVGHRKRILASLEHRKKPDRQFTSLKRRNKDEDRSSSEPELNLYKDYTKVKPLASSSEEDNKVSQSLPDSSEDEEVFRKEQGKALRDSSIHIRPPHQANTTTPIKQWRHRPEMLIKGCCNYTAQYLGSTLVRELVGTESTIEGITKLKLKLLEKKSADVIAKIPTILLSISYKGVKFIDAKTKKVICDHEIGNIFCACQDAQSMNFFAYITRDNQTAKHYCHVFNCRTADLAREIIMTLGEAFEVAYQMALKDKAMVEASEFEQKLSQSDTDESSISSSKASINTV</sequence>
<evidence type="ECO:0000259" key="6">
    <source>
        <dbReference type="PROSITE" id="PS50105"/>
    </source>
</evidence>
<feature type="domain" description="SAM" evidence="6">
    <location>
        <begin position="1261"/>
        <end position="1323"/>
    </location>
</feature>
<feature type="compositionally biased region" description="Polar residues" evidence="4">
    <location>
        <begin position="472"/>
        <end position="485"/>
    </location>
</feature>
<dbReference type="InterPro" id="IPR013761">
    <property type="entry name" value="SAM/pointed_sf"/>
</dbReference>
<feature type="repeat" description="ANK" evidence="3">
    <location>
        <begin position="197"/>
        <end position="226"/>
    </location>
</feature>
<feature type="compositionally biased region" description="Basic and acidic residues" evidence="4">
    <location>
        <begin position="807"/>
        <end position="818"/>
    </location>
</feature>
<feature type="compositionally biased region" description="Basic and acidic residues" evidence="4">
    <location>
        <begin position="520"/>
        <end position="531"/>
    </location>
</feature>
<dbReference type="PROSITE" id="PS50105">
    <property type="entry name" value="SAM_DOMAIN"/>
    <property type="match status" value="2"/>
</dbReference>
<accession>A0A8W8NG89</accession>
<feature type="region of interest" description="Disordered" evidence="4">
    <location>
        <begin position="949"/>
        <end position="1002"/>
    </location>
</feature>
<dbReference type="InterPro" id="IPR011993">
    <property type="entry name" value="PH-like_dom_sf"/>
</dbReference>
<dbReference type="Pfam" id="PF13637">
    <property type="entry name" value="Ank_4"/>
    <property type="match status" value="1"/>
</dbReference>
<proteinExistence type="predicted"/>
<evidence type="ECO:0000256" key="4">
    <source>
        <dbReference type="SAM" id="MobiDB-lite"/>
    </source>
</evidence>
<keyword evidence="2 3" id="KW-0040">ANK repeat</keyword>
<dbReference type="Gene3D" id="2.30.29.30">
    <property type="entry name" value="Pleckstrin-homology domain (PH domain)/Phosphotyrosine-binding domain (PTB)"/>
    <property type="match status" value="1"/>
</dbReference>
<evidence type="ECO:0000259" key="5">
    <source>
        <dbReference type="PROSITE" id="PS01179"/>
    </source>
</evidence>
<feature type="compositionally biased region" description="Low complexity" evidence="4">
    <location>
        <begin position="1651"/>
        <end position="1663"/>
    </location>
</feature>
<evidence type="ECO:0000256" key="2">
    <source>
        <dbReference type="ARBA" id="ARBA00023043"/>
    </source>
</evidence>
<dbReference type="PANTHER" id="PTHR24174">
    <property type="entry name" value="ANKYRIN REPEAT AND STERILE ALPHA MOTIF DOMAIN-CONTAINING PROTEIN 1"/>
    <property type="match status" value="1"/>
</dbReference>
<evidence type="ECO:0000256" key="1">
    <source>
        <dbReference type="ARBA" id="ARBA00022737"/>
    </source>
</evidence>
<evidence type="ECO:0000313" key="8">
    <source>
        <dbReference type="Proteomes" id="UP000005408"/>
    </source>
</evidence>
<feature type="compositionally biased region" description="Polar residues" evidence="4">
    <location>
        <begin position="820"/>
        <end position="846"/>
    </location>
</feature>
<feature type="compositionally biased region" description="Basic and acidic residues" evidence="4">
    <location>
        <begin position="1453"/>
        <end position="1467"/>
    </location>
</feature>
<feature type="region of interest" description="Disordered" evidence="4">
    <location>
        <begin position="1643"/>
        <end position="1663"/>
    </location>
</feature>
<feature type="compositionally biased region" description="Polar residues" evidence="4">
    <location>
        <begin position="532"/>
        <end position="542"/>
    </location>
</feature>
<dbReference type="Gene3D" id="1.25.40.20">
    <property type="entry name" value="Ankyrin repeat-containing domain"/>
    <property type="match status" value="2"/>
</dbReference>
<name>A0A8W8NG89_MAGGI</name>
<dbReference type="CDD" id="cd01274">
    <property type="entry name" value="PTB_Anks"/>
    <property type="match status" value="1"/>
</dbReference>
<dbReference type="PROSITE" id="PS50088">
    <property type="entry name" value="ANK_REPEAT"/>
    <property type="match status" value="5"/>
</dbReference>
<dbReference type="PROSITE" id="PS01179">
    <property type="entry name" value="PID"/>
    <property type="match status" value="1"/>
</dbReference>
<dbReference type="Proteomes" id="UP000005408">
    <property type="component" value="Unassembled WGS sequence"/>
</dbReference>
<dbReference type="Pfam" id="PF00536">
    <property type="entry name" value="SAM_1"/>
    <property type="match status" value="2"/>
</dbReference>
<dbReference type="SUPFAM" id="SSF47769">
    <property type="entry name" value="SAM/Pointed domain"/>
    <property type="match status" value="2"/>
</dbReference>
<dbReference type="EnsemblMetazoa" id="G5689.1">
    <property type="protein sequence ID" value="G5689.1:cds"/>
    <property type="gene ID" value="G5689"/>
</dbReference>
<dbReference type="PROSITE" id="PS50297">
    <property type="entry name" value="ANK_REP_REGION"/>
    <property type="match status" value="5"/>
</dbReference>
<feature type="compositionally biased region" description="Polar residues" evidence="4">
    <location>
        <begin position="950"/>
        <end position="962"/>
    </location>
</feature>
<keyword evidence="8" id="KW-1185">Reference proteome</keyword>
<dbReference type="InterPro" id="IPR006020">
    <property type="entry name" value="PTB/PI_dom"/>
</dbReference>
<feature type="compositionally biased region" description="Low complexity" evidence="4">
    <location>
        <begin position="1067"/>
        <end position="1077"/>
    </location>
</feature>
<feature type="region of interest" description="Disordered" evidence="4">
    <location>
        <begin position="659"/>
        <end position="693"/>
    </location>
</feature>
<feature type="repeat" description="ANK" evidence="3">
    <location>
        <begin position="92"/>
        <end position="113"/>
    </location>
</feature>
<dbReference type="Pfam" id="PF12796">
    <property type="entry name" value="Ank_2"/>
    <property type="match status" value="2"/>
</dbReference>
<dbReference type="InterPro" id="IPR001660">
    <property type="entry name" value="SAM"/>
</dbReference>
<feature type="domain" description="PID" evidence="5">
    <location>
        <begin position="1496"/>
        <end position="1645"/>
    </location>
</feature>
<feature type="compositionally biased region" description="Polar residues" evidence="4">
    <location>
        <begin position="428"/>
        <end position="437"/>
    </location>
</feature>
<evidence type="ECO:0008006" key="9">
    <source>
        <dbReference type="Google" id="ProtNLM"/>
    </source>
</evidence>
<dbReference type="SUPFAM" id="SSF48403">
    <property type="entry name" value="Ankyrin repeat"/>
    <property type="match status" value="1"/>
</dbReference>
<feature type="region of interest" description="Disordered" evidence="4">
    <location>
        <begin position="1397"/>
        <end position="1482"/>
    </location>
</feature>
<dbReference type="SMART" id="SM00462">
    <property type="entry name" value="PTB"/>
    <property type="match status" value="1"/>
</dbReference>
<dbReference type="SMART" id="SM00248">
    <property type="entry name" value="ANK"/>
    <property type="match status" value="7"/>
</dbReference>
<feature type="compositionally biased region" description="Pro residues" evidence="4">
    <location>
        <begin position="990"/>
        <end position="1000"/>
    </location>
</feature>
<feature type="repeat" description="ANK" evidence="3">
    <location>
        <begin position="226"/>
        <end position="258"/>
    </location>
</feature>
<feature type="region of interest" description="Disordered" evidence="4">
    <location>
        <begin position="291"/>
        <end position="383"/>
    </location>
</feature>
<feature type="region of interest" description="Disordered" evidence="4">
    <location>
        <begin position="405"/>
        <end position="623"/>
    </location>
</feature>
<feature type="repeat" description="ANK" evidence="3">
    <location>
        <begin position="128"/>
        <end position="160"/>
    </location>
</feature>
<feature type="repeat" description="ANK" evidence="3">
    <location>
        <begin position="59"/>
        <end position="91"/>
    </location>
</feature>